<dbReference type="InterPro" id="IPR036390">
    <property type="entry name" value="WH_DNA-bd_sf"/>
</dbReference>
<evidence type="ECO:0000313" key="7">
    <source>
        <dbReference type="Proteomes" id="UP000199517"/>
    </source>
</evidence>
<keyword evidence="4" id="KW-0804">Transcription</keyword>
<dbReference type="InterPro" id="IPR036388">
    <property type="entry name" value="WH-like_DNA-bd_sf"/>
</dbReference>
<evidence type="ECO:0000313" key="6">
    <source>
        <dbReference type="EMBL" id="SFD75076.1"/>
    </source>
</evidence>
<dbReference type="Pfam" id="PF03466">
    <property type="entry name" value="LysR_substrate"/>
    <property type="match status" value="1"/>
</dbReference>
<dbReference type="InterPro" id="IPR005119">
    <property type="entry name" value="LysR_subst-bd"/>
</dbReference>
<dbReference type="AlphaFoldDB" id="A0A1I1UWE8"/>
<dbReference type="STRING" id="32040.SAMN04489710_105343"/>
<keyword evidence="7" id="KW-1185">Reference proteome</keyword>
<dbReference type="PROSITE" id="PS50931">
    <property type="entry name" value="HTH_LYSR"/>
    <property type="match status" value="1"/>
</dbReference>
<dbReference type="EMBL" id="FOMQ01000005">
    <property type="protein sequence ID" value="SFD75076.1"/>
    <property type="molecule type" value="Genomic_DNA"/>
</dbReference>
<dbReference type="PRINTS" id="PR00039">
    <property type="entry name" value="HTHLYSR"/>
</dbReference>
<evidence type="ECO:0000256" key="1">
    <source>
        <dbReference type="ARBA" id="ARBA00009437"/>
    </source>
</evidence>
<evidence type="ECO:0000256" key="3">
    <source>
        <dbReference type="ARBA" id="ARBA00023125"/>
    </source>
</evidence>
<dbReference type="OrthoDB" id="8524600at2"/>
<evidence type="ECO:0000256" key="4">
    <source>
        <dbReference type="ARBA" id="ARBA00023163"/>
    </source>
</evidence>
<dbReference type="SUPFAM" id="SSF53850">
    <property type="entry name" value="Periplasmic binding protein-like II"/>
    <property type="match status" value="1"/>
</dbReference>
<dbReference type="Gene3D" id="1.10.10.10">
    <property type="entry name" value="Winged helix-like DNA-binding domain superfamily/Winged helix DNA-binding domain"/>
    <property type="match status" value="1"/>
</dbReference>
<dbReference type="Pfam" id="PF00126">
    <property type="entry name" value="HTH_1"/>
    <property type="match status" value="1"/>
</dbReference>
<dbReference type="GO" id="GO:0003700">
    <property type="term" value="F:DNA-binding transcription factor activity"/>
    <property type="evidence" value="ECO:0007669"/>
    <property type="project" value="InterPro"/>
</dbReference>
<evidence type="ECO:0000256" key="2">
    <source>
        <dbReference type="ARBA" id="ARBA00023015"/>
    </source>
</evidence>
<dbReference type="GO" id="GO:0032993">
    <property type="term" value="C:protein-DNA complex"/>
    <property type="evidence" value="ECO:0007669"/>
    <property type="project" value="TreeGrafter"/>
</dbReference>
<sequence length="304" mass="32743">MYLRHLEYLRAVIEHGSFAAAARACGVSQPAISHGMHALQGRFGAPLLERQGRRRVPTDLARQVAATSRSVSERIDALAAGAAPKAGPAAARVLRCGVTPSAALVCGPALYAHWCEGRPRRSLEMVSADEGSLLAALLERRLDAVIAPLPRGFDPPGTLRHRLYALAPRIYARRDHPLARARSLAELEGAAWARVEPSTRGPVDVLSEAHRVRRLQPPRVAARCPDFASMLQMVAHTDLLAVVPHPALLGGQDRQLVPLRLRESLPLYEMWLFEPAGRSSALAAALREQLHVSGDDTATGASAA</sequence>
<name>A0A1I1UWE8_9BURK</name>
<dbReference type="PANTHER" id="PTHR30346:SF28">
    <property type="entry name" value="HTH-TYPE TRANSCRIPTIONAL REGULATOR CYNR"/>
    <property type="match status" value="1"/>
</dbReference>
<protein>
    <submittedName>
        <fullName evidence="6">DNA-binding transcriptional regulator, LysR family</fullName>
    </submittedName>
</protein>
<comment type="similarity">
    <text evidence="1">Belongs to the LysR transcriptional regulatory family.</text>
</comment>
<dbReference type="GO" id="GO:0003677">
    <property type="term" value="F:DNA binding"/>
    <property type="evidence" value="ECO:0007669"/>
    <property type="project" value="UniProtKB-KW"/>
</dbReference>
<gene>
    <name evidence="6" type="ORF">SAMN04489710_105343</name>
</gene>
<reference evidence="7" key="1">
    <citation type="submission" date="2016-10" db="EMBL/GenBank/DDBJ databases">
        <authorList>
            <person name="Varghese N."/>
            <person name="Submissions S."/>
        </authorList>
    </citation>
    <scope>NUCLEOTIDE SEQUENCE [LARGE SCALE GENOMIC DNA]</scope>
    <source>
        <strain evidence="7">DSM 7481</strain>
    </source>
</reference>
<dbReference type="InterPro" id="IPR000847">
    <property type="entry name" value="LysR_HTH_N"/>
</dbReference>
<dbReference type="RefSeq" id="WP_092951773.1">
    <property type="nucleotide sequence ID" value="NZ_FOMQ01000005.1"/>
</dbReference>
<evidence type="ECO:0000259" key="5">
    <source>
        <dbReference type="PROSITE" id="PS50931"/>
    </source>
</evidence>
<dbReference type="PANTHER" id="PTHR30346">
    <property type="entry name" value="TRANSCRIPTIONAL DUAL REGULATOR HCAR-RELATED"/>
    <property type="match status" value="1"/>
</dbReference>
<proteinExistence type="inferred from homology"/>
<organism evidence="6 7">
    <name type="scientific">Paracidovorax konjaci</name>
    <dbReference type="NCBI Taxonomy" id="32040"/>
    <lineage>
        <taxon>Bacteria</taxon>
        <taxon>Pseudomonadati</taxon>
        <taxon>Pseudomonadota</taxon>
        <taxon>Betaproteobacteria</taxon>
        <taxon>Burkholderiales</taxon>
        <taxon>Comamonadaceae</taxon>
        <taxon>Paracidovorax</taxon>
    </lineage>
</organism>
<feature type="domain" description="HTH lysR-type" evidence="5">
    <location>
        <begin position="1"/>
        <end position="58"/>
    </location>
</feature>
<keyword evidence="2" id="KW-0805">Transcription regulation</keyword>
<dbReference type="Proteomes" id="UP000199517">
    <property type="component" value="Unassembled WGS sequence"/>
</dbReference>
<keyword evidence="3 6" id="KW-0238">DNA-binding</keyword>
<dbReference type="SUPFAM" id="SSF46785">
    <property type="entry name" value="Winged helix' DNA-binding domain"/>
    <property type="match status" value="1"/>
</dbReference>
<dbReference type="Gene3D" id="3.40.190.10">
    <property type="entry name" value="Periplasmic binding protein-like II"/>
    <property type="match status" value="2"/>
</dbReference>
<accession>A0A1I1UWE8</accession>